<organism evidence="1 2">
    <name type="scientific">Pseudosulfitobacter pseudonitzschiae</name>
    <dbReference type="NCBI Taxonomy" id="1402135"/>
    <lineage>
        <taxon>Bacteria</taxon>
        <taxon>Pseudomonadati</taxon>
        <taxon>Pseudomonadota</taxon>
        <taxon>Alphaproteobacteria</taxon>
        <taxon>Rhodobacterales</taxon>
        <taxon>Roseobacteraceae</taxon>
        <taxon>Pseudosulfitobacter</taxon>
    </lineage>
</organism>
<protein>
    <submittedName>
        <fullName evidence="1">DUF4279 domain-containing protein</fullName>
    </submittedName>
</protein>
<evidence type="ECO:0000313" key="1">
    <source>
        <dbReference type="EMBL" id="MBM2353850.1"/>
    </source>
</evidence>
<sequence>MQNLKGQNATMSAEPESYAYFTITSSLPLKDIDAHMGTAGDGRCWSNGDHRKQPGGETYSFSRWSLLSGVERGKPINEHLQSLWRRLSPLREKIVQLPAGMEGSVSCVGYFDSHLDPLEIASGHFATAAYYRIGFDCDFYFGDDFGHEEDGKPYWSW</sequence>
<evidence type="ECO:0000313" key="2">
    <source>
        <dbReference type="Proteomes" id="UP000809337"/>
    </source>
</evidence>
<dbReference type="InterPro" id="IPR025459">
    <property type="entry name" value="DUF4279"/>
</dbReference>
<accession>A0A9Q2RUJ7</accession>
<dbReference type="EMBL" id="JAFBWN010000002">
    <property type="protein sequence ID" value="MBM2353850.1"/>
    <property type="molecule type" value="Genomic_DNA"/>
</dbReference>
<proteinExistence type="predicted"/>
<dbReference type="Pfam" id="PF14106">
    <property type="entry name" value="DUF4279"/>
    <property type="match status" value="1"/>
</dbReference>
<reference evidence="1" key="1">
    <citation type="submission" date="2021-01" db="EMBL/GenBank/DDBJ databases">
        <title>Diatom-associated Roseobacters Show Island Model of Population Structure.</title>
        <authorList>
            <person name="Qu L."/>
            <person name="Feng X."/>
            <person name="Chen Y."/>
            <person name="Li L."/>
            <person name="Wang X."/>
            <person name="Hu Z."/>
            <person name="Wang H."/>
            <person name="Luo H."/>
        </authorList>
    </citation>
    <scope>NUCLEOTIDE SEQUENCE</scope>
    <source>
        <strain evidence="1">SM26-45</strain>
    </source>
</reference>
<dbReference type="AlphaFoldDB" id="A0A9Q2RUJ7"/>
<name>A0A9Q2RUJ7_9RHOB</name>
<dbReference type="Proteomes" id="UP000809337">
    <property type="component" value="Unassembled WGS sequence"/>
</dbReference>
<gene>
    <name evidence="1" type="ORF">JQX14_04855</name>
</gene>
<comment type="caution">
    <text evidence="1">The sequence shown here is derived from an EMBL/GenBank/DDBJ whole genome shotgun (WGS) entry which is preliminary data.</text>
</comment>